<sequence length="62" mass="7372">MLETHWRKFIIIQQFTTIKNHQNSLHKALATVKYLEAAYEDENGQLGPWKIQQEKYPLSKNT</sequence>
<dbReference type="WBParaSite" id="nRc.2.0.1.t22171-RA">
    <property type="protein sequence ID" value="nRc.2.0.1.t22171-RA"/>
    <property type="gene ID" value="nRc.2.0.1.g22171"/>
</dbReference>
<dbReference type="AlphaFoldDB" id="A0A915J6U2"/>
<organism evidence="1 2">
    <name type="scientific">Romanomermis culicivorax</name>
    <name type="common">Nematode worm</name>
    <dbReference type="NCBI Taxonomy" id="13658"/>
    <lineage>
        <taxon>Eukaryota</taxon>
        <taxon>Metazoa</taxon>
        <taxon>Ecdysozoa</taxon>
        <taxon>Nematoda</taxon>
        <taxon>Enoplea</taxon>
        <taxon>Dorylaimia</taxon>
        <taxon>Mermithida</taxon>
        <taxon>Mermithoidea</taxon>
        <taxon>Mermithidae</taxon>
        <taxon>Romanomermis</taxon>
    </lineage>
</organism>
<reference evidence="2" key="1">
    <citation type="submission" date="2022-11" db="UniProtKB">
        <authorList>
            <consortium name="WormBaseParasite"/>
        </authorList>
    </citation>
    <scope>IDENTIFICATION</scope>
</reference>
<name>A0A915J6U2_ROMCU</name>
<keyword evidence="1" id="KW-1185">Reference proteome</keyword>
<dbReference type="Proteomes" id="UP000887565">
    <property type="component" value="Unplaced"/>
</dbReference>
<protein>
    <submittedName>
        <fullName evidence="2">Uncharacterized protein</fullName>
    </submittedName>
</protein>
<evidence type="ECO:0000313" key="1">
    <source>
        <dbReference type="Proteomes" id="UP000887565"/>
    </source>
</evidence>
<evidence type="ECO:0000313" key="2">
    <source>
        <dbReference type="WBParaSite" id="nRc.2.0.1.t22171-RA"/>
    </source>
</evidence>
<proteinExistence type="predicted"/>
<accession>A0A915J6U2</accession>